<dbReference type="PROSITE" id="PS51873">
    <property type="entry name" value="TRIAD"/>
    <property type="match status" value="1"/>
</dbReference>
<proteinExistence type="predicted"/>
<dbReference type="InterPro" id="IPR017907">
    <property type="entry name" value="Znf_RING_CS"/>
</dbReference>
<feature type="transmembrane region" description="Helical" evidence="9">
    <location>
        <begin position="310"/>
        <end position="332"/>
    </location>
</feature>
<dbReference type="Pfam" id="PF22191">
    <property type="entry name" value="IBR_1"/>
    <property type="match status" value="1"/>
</dbReference>
<dbReference type="PROSITE" id="PS00518">
    <property type="entry name" value="ZF_RING_1"/>
    <property type="match status" value="1"/>
</dbReference>
<organism evidence="11 12">
    <name type="scientific">Blepharisma stoltei</name>
    <dbReference type="NCBI Taxonomy" id="1481888"/>
    <lineage>
        <taxon>Eukaryota</taxon>
        <taxon>Sar</taxon>
        <taxon>Alveolata</taxon>
        <taxon>Ciliophora</taxon>
        <taxon>Postciliodesmatophora</taxon>
        <taxon>Heterotrichea</taxon>
        <taxon>Heterotrichida</taxon>
        <taxon>Blepharismidae</taxon>
        <taxon>Blepharisma</taxon>
    </lineage>
</organism>
<dbReference type="EMBL" id="CAJZBQ010000052">
    <property type="protein sequence ID" value="CAG9330855.1"/>
    <property type="molecule type" value="Genomic_DNA"/>
</dbReference>
<keyword evidence="12" id="KW-1185">Reference proteome</keyword>
<reference evidence="11" key="1">
    <citation type="submission" date="2021-09" db="EMBL/GenBank/DDBJ databases">
        <authorList>
            <consortium name="AG Swart"/>
            <person name="Singh M."/>
            <person name="Singh A."/>
            <person name="Seah K."/>
            <person name="Emmerich C."/>
        </authorList>
    </citation>
    <scope>NUCLEOTIDE SEQUENCE</scope>
    <source>
        <strain evidence="11">ATCC30299</strain>
    </source>
</reference>
<evidence type="ECO:0000256" key="6">
    <source>
        <dbReference type="ARBA" id="ARBA00022771"/>
    </source>
</evidence>
<evidence type="ECO:0000256" key="4">
    <source>
        <dbReference type="ARBA" id="ARBA00022723"/>
    </source>
</evidence>
<feature type="transmembrane region" description="Helical" evidence="9">
    <location>
        <begin position="208"/>
        <end position="229"/>
    </location>
</feature>
<dbReference type="InterPro" id="IPR031127">
    <property type="entry name" value="E3_UB_ligase_RBR"/>
</dbReference>
<dbReference type="Gene3D" id="1.20.120.1750">
    <property type="match status" value="1"/>
</dbReference>
<keyword evidence="9" id="KW-1133">Transmembrane helix</keyword>
<evidence type="ECO:0000313" key="12">
    <source>
        <dbReference type="Proteomes" id="UP001162131"/>
    </source>
</evidence>
<keyword evidence="6" id="KW-0863">Zinc-finger</keyword>
<keyword evidence="4" id="KW-0479">Metal-binding</keyword>
<keyword evidence="9" id="KW-0812">Transmembrane</keyword>
<comment type="caution">
    <text evidence="11">The sequence shown here is derived from an EMBL/GenBank/DDBJ whole genome shotgun (WGS) entry which is preliminary data.</text>
</comment>
<keyword evidence="8" id="KW-0862">Zinc</keyword>
<dbReference type="EC" id="2.3.2.31" evidence="2"/>
<evidence type="ECO:0000256" key="9">
    <source>
        <dbReference type="SAM" id="Phobius"/>
    </source>
</evidence>
<evidence type="ECO:0000259" key="10">
    <source>
        <dbReference type="PROSITE" id="PS51873"/>
    </source>
</evidence>
<evidence type="ECO:0000256" key="8">
    <source>
        <dbReference type="ARBA" id="ARBA00022833"/>
    </source>
</evidence>
<protein>
    <recommendedName>
        <fullName evidence="2">RBR-type E3 ubiquitin transferase</fullName>
        <ecNumber evidence="2">2.3.2.31</ecNumber>
    </recommendedName>
</protein>
<dbReference type="SUPFAM" id="SSF57850">
    <property type="entry name" value="RING/U-box"/>
    <property type="match status" value="1"/>
</dbReference>
<evidence type="ECO:0000256" key="5">
    <source>
        <dbReference type="ARBA" id="ARBA00022737"/>
    </source>
</evidence>
<keyword evidence="5" id="KW-0677">Repeat</keyword>
<dbReference type="PROSITE" id="PS51257">
    <property type="entry name" value="PROKAR_LIPOPROTEIN"/>
    <property type="match status" value="1"/>
</dbReference>
<dbReference type="GO" id="GO:0061630">
    <property type="term" value="F:ubiquitin protein ligase activity"/>
    <property type="evidence" value="ECO:0007669"/>
    <property type="project" value="UniProtKB-EC"/>
</dbReference>
<gene>
    <name evidence="11" type="ORF">BSTOLATCC_MIC52265</name>
</gene>
<dbReference type="GO" id="GO:0008270">
    <property type="term" value="F:zinc ion binding"/>
    <property type="evidence" value="ECO:0007669"/>
    <property type="project" value="UniProtKB-KW"/>
</dbReference>
<dbReference type="PANTHER" id="PTHR11685">
    <property type="entry name" value="RBR FAMILY RING FINGER AND IBR DOMAIN-CONTAINING"/>
    <property type="match status" value="1"/>
</dbReference>
<dbReference type="InterPro" id="IPR002867">
    <property type="entry name" value="IBR_dom"/>
</dbReference>
<evidence type="ECO:0000313" key="11">
    <source>
        <dbReference type="EMBL" id="CAG9330855.1"/>
    </source>
</evidence>
<dbReference type="GO" id="GO:0016567">
    <property type="term" value="P:protein ubiquitination"/>
    <property type="evidence" value="ECO:0007669"/>
    <property type="project" value="InterPro"/>
</dbReference>
<evidence type="ECO:0000256" key="2">
    <source>
        <dbReference type="ARBA" id="ARBA00012251"/>
    </source>
</evidence>
<comment type="catalytic activity">
    <reaction evidence="1">
        <text>[E2 ubiquitin-conjugating enzyme]-S-ubiquitinyl-L-cysteine + [acceptor protein]-L-lysine = [E2 ubiquitin-conjugating enzyme]-L-cysteine + [acceptor protein]-N(6)-ubiquitinyl-L-lysine.</text>
        <dbReference type="EC" id="2.3.2.31"/>
    </reaction>
</comment>
<dbReference type="Gene3D" id="3.30.40.10">
    <property type="entry name" value="Zinc/RING finger domain, C3HC4 (zinc finger)"/>
    <property type="match status" value="1"/>
</dbReference>
<evidence type="ECO:0000256" key="1">
    <source>
        <dbReference type="ARBA" id="ARBA00001798"/>
    </source>
</evidence>
<dbReference type="InterPro" id="IPR044066">
    <property type="entry name" value="TRIAD_supradom"/>
</dbReference>
<feature type="transmembrane region" description="Helical" evidence="9">
    <location>
        <begin position="286"/>
        <end position="304"/>
    </location>
</feature>
<keyword evidence="7" id="KW-0833">Ubl conjugation pathway</keyword>
<accession>A0AAU9JVK3</accession>
<dbReference type="Pfam" id="PF01485">
    <property type="entry name" value="IBR"/>
    <property type="match status" value="1"/>
</dbReference>
<keyword evidence="3" id="KW-0808">Transferase</keyword>
<name>A0AAU9JVK3_9CILI</name>
<sequence length="335" mass="39242">MSKYCAICCLYEEPSAFMTLSCGCNFCKNSISQWVLTQIEKYYQADFQITCPLGTLGHTMSEDDIRNCLTEYDYQVYANFLLKRELIRDSSFKQCPSKNCDYVGWVDTKISCMDTLLCPKCKTKWKDPSLKPAFYRLKDDAIRIIRGESDFWSNTWKELWVKYCPKCDSPIEKNGGCHHMTCINCRHEFCWDCLQDYKNHIWNYCGLNILYCWGFIVILTILFLCKITILSDTILDLLSFIFWKILLFTAGVIGVWAVCGSIILAVTYLDQKKYRCYTSCQKFTYFIFNCGIFIYFLCGVVFLQDFTIEVFFLALNFGISFLLILPSIFLLYQRI</sequence>
<evidence type="ECO:0000256" key="7">
    <source>
        <dbReference type="ARBA" id="ARBA00022786"/>
    </source>
</evidence>
<feature type="domain" description="RING-type" evidence="10">
    <location>
        <begin position="1"/>
        <end position="216"/>
    </location>
</feature>
<keyword evidence="9" id="KW-0472">Membrane</keyword>
<feature type="transmembrane region" description="Helical" evidence="9">
    <location>
        <begin position="241"/>
        <end position="266"/>
    </location>
</feature>
<dbReference type="Proteomes" id="UP001162131">
    <property type="component" value="Unassembled WGS sequence"/>
</dbReference>
<dbReference type="AlphaFoldDB" id="A0AAU9JVK3"/>
<evidence type="ECO:0000256" key="3">
    <source>
        <dbReference type="ARBA" id="ARBA00022679"/>
    </source>
</evidence>
<dbReference type="InterPro" id="IPR013083">
    <property type="entry name" value="Znf_RING/FYVE/PHD"/>
</dbReference>